<name>B9XFE3_PEDPL</name>
<dbReference type="EMBL" id="ABOX02000010">
    <property type="protein sequence ID" value="EEF61307.1"/>
    <property type="molecule type" value="Genomic_DNA"/>
</dbReference>
<proteinExistence type="predicted"/>
<dbReference type="STRING" id="320771.Cflav_PD4328"/>
<evidence type="ECO:0000313" key="2">
    <source>
        <dbReference type="Proteomes" id="UP000003688"/>
    </source>
</evidence>
<evidence type="ECO:0000313" key="1">
    <source>
        <dbReference type="EMBL" id="EEF61307.1"/>
    </source>
</evidence>
<reference evidence="1 2" key="1">
    <citation type="journal article" date="2011" name="J. Bacteriol.">
        <title>Genome sequence of 'Pedosphaera parvula' Ellin514, an aerobic Verrucomicrobial isolate from pasture soil.</title>
        <authorList>
            <person name="Kant R."/>
            <person name="van Passel M.W."/>
            <person name="Sangwan P."/>
            <person name="Palva A."/>
            <person name="Lucas S."/>
            <person name="Copeland A."/>
            <person name="Lapidus A."/>
            <person name="Glavina Del Rio T."/>
            <person name="Dalin E."/>
            <person name="Tice H."/>
            <person name="Bruce D."/>
            <person name="Goodwin L."/>
            <person name="Pitluck S."/>
            <person name="Chertkov O."/>
            <person name="Larimer F.W."/>
            <person name="Land M.L."/>
            <person name="Hauser L."/>
            <person name="Brettin T.S."/>
            <person name="Detter J.C."/>
            <person name="Han S."/>
            <person name="de Vos W.M."/>
            <person name="Janssen P.H."/>
            <person name="Smidt H."/>
        </authorList>
    </citation>
    <scope>NUCLEOTIDE SEQUENCE [LARGE SCALE GENOMIC DNA]</scope>
    <source>
        <strain evidence="1 2">Ellin514</strain>
    </source>
</reference>
<comment type="caution">
    <text evidence="1">The sequence shown here is derived from an EMBL/GenBank/DDBJ whole genome shotgun (WGS) entry which is preliminary data.</text>
</comment>
<sequence>MTENKCHYFGLTPLKNEDITIQRGADQSRVLATLSRGPLE</sequence>
<accession>B9XFE3</accession>
<dbReference type="Proteomes" id="UP000003688">
    <property type="component" value="Unassembled WGS sequence"/>
</dbReference>
<gene>
    <name evidence="1" type="ORF">Cflav_PD4328</name>
</gene>
<dbReference type="AlphaFoldDB" id="B9XFE3"/>
<keyword evidence="2" id="KW-1185">Reference proteome</keyword>
<protein>
    <submittedName>
        <fullName evidence="1">Uncharacterized protein</fullName>
    </submittedName>
</protein>
<organism evidence="1 2">
    <name type="scientific">Pedosphaera parvula (strain Ellin514)</name>
    <dbReference type="NCBI Taxonomy" id="320771"/>
    <lineage>
        <taxon>Bacteria</taxon>
        <taxon>Pseudomonadati</taxon>
        <taxon>Verrucomicrobiota</taxon>
        <taxon>Pedosphaerae</taxon>
        <taxon>Pedosphaerales</taxon>
        <taxon>Pedosphaeraceae</taxon>
        <taxon>Pedosphaera</taxon>
    </lineage>
</organism>